<gene>
    <name evidence="2" type="ORF">DV706_18650</name>
</gene>
<sequence>MNRLQAISDKLSNEVWRYAIIVGLASTPFTIILYWQSYPDFSHPISPVFFAGVLVGYISNKQDMDTRQIGKRTGLVAAVPVLWPFFDLLVFISGFSQPTWFSGFQVMAIILMSIVITVVSVLIGMIGAILGDWLAGKMGNYSLMKGQFAT</sequence>
<name>A0A4D6HR76_9EURY</name>
<proteinExistence type="predicted"/>
<keyword evidence="1" id="KW-0812">Transmembrane</keyword>
<feature type="transmembrane region" description="Helical" evidence="1">
    <location>
        <begin position="15"/>
        <end position="35"/>
    </location>
</feature>
<dbReference type="InterPro" id="IPR040493">
    <property type="entry name" value="DUF5518"/>
</dbReference>
<feature type="transmembrane region" description="Helical" evidence="1">
    <location>
        <begin position="72"/>
        <end position="95"/>
    </location>
</feature>
<organism evidence="2 3">
    <name type="scientific">Natronorubrum bangense</name>
    <dbReference type="NCBI Taxonomy" id="61858"/>
    <lineage>
        <taxon>Archaea</taxon>
        <taxon>Methanobacteriati</taxon>
        <taxon>Methanobacteriota</taxon>
        <taxon>Stenosarchaea group</taxon>
        <taxon>Halobacteria</taxon>
        <taxon>Halobacteriales</taxon>
        <taxon>Natrialbaceae</taxon>
        <taxon>Natronorubrum</taxon>
    </lineage>
</organism>
<evidence type="ECO:0000313" key="2">
    <source>
        <dbReference type="EMBL" id="QCC56524.1"/>
    </source>
</evidence>
<evidence type="ECO:0000313" key="3">
    <source>
        <dbReference type="Proteomes" id="UP000296822"/>
    </source>
</evidence>
<reference evidence="2 3" key="1">
    <citation type="journal article" date="2019" name="Nat. Commun.">
        <title>A new type of DNA phosphorothioation-based antiviral system in archaea.</title>
        <authorList>
            <person name="Xiong L."/>
            <person name="Liu S."/>
            <person name="Chen S."/>
            <person name="Xiao Y."/>
            <person name="Zhu B."/>
            <person name="Gao Y."/>
            <person name="Zhang Y."/>
            <person name="Chen B."/>
            <person name="Luo J."/>
            <person name="Deng Z."/>
            <person name="Chen X."/>
            <person name="Wang L."/>
            <person name="Chen S."/>
        </authorList>
    </citation>
    <scope>NUCLEOTIDE SEQUENCE [LARGE SCALE GENOMIC DNA]</scope>
    <source>
        <strain evidence="2 3">JCM 10635</strain>
        <plasmid evidence="2 3">unnamed1</plasmid>
    </source>
</reference>
<protein>
    <recommendedName>
        <fullName evidence="4">DUF5518 domain-containing protein</fullName>
    </recommendedName>
</protein>
<dbReference type="KEGG" id="nbg:DV706_18650"/>
<dbReference type="EMBL" id="CP031306">
    <property type="protein sequence ID" value="QCC56524.1"/>
    <property type="molecule type" value="Genomic_DNA"/>
</dbReference>
<keyword evidence="2" id="KW-0614">Plasmid</keyword>
<keyword evidence="1" id="KW-0472">Membrane</keyword>
<dbReference type="Pfam" id="PF17647">
    <property type="entry name" value="DUF5518"/>
    <property type="match status" value="1"/>
</dbReference>
<evidence type="ECO:0008006" key="4">
    <source>
        <dbReference type="Google" id="ProtNLM"/>
    </source>
</evidence>
<evidence type="ECO:0000256" key="1">
    <source>
        <dbReference type="SAM" id="Phobius"/>
    </source>
</evidence>
<dbReference type="AlphaFoldDB" id="A0A4D6HR76"/>
<feature type="transmembrane region" description="Helical" evidence="1">
    <location>
        <begin position="41"/>
        <end position="60"/>
    </location>
</feature>
<feature type="transmembrane region" description="Helical" evidence="1">
    <location>
        <begin position="107"/>
        <end position="135"/>
    </location>
</feature>
<dbReference type="Proteomes" id="UP000296822">
    <property type="component" value="Plasmid unnamed1"/>
</dbReference>
<dbReference type="RefSeq" id="WP_006066870.1">
    <property type="nucleotide sequence ID" value="NZ_CP031306.1"/>
</dbReference>
<keyword evidence="1" id="KW-1133">Transmembrane helix</keyword>
<geneLocation type="plasmid" evidence="2">
    <name>unnamed1</name>
</geneLocation>
<accession>A0A4D6HR76</accession>
<dbReference type="GeneID" id="39853299"/>